<protein>
    <submittedName>
        <fullName evidence="10">Rhomboid family intramembrane serine protease</fullName>
        <ecNumber evidence="10">3.4.21.105</ecNumber>
    </submittedName>
</protein>
<keyword evidence="6 8" id="KW-1133">Transmembrane helix</keyword>
<dbReference type="GeneID" id="67211713"/>
<feature type="transmembrane region" description="Helical" evidence="8">
    <location>
        <begin position="118"/>
        <end position="137"/>
    </location>
</feature>
<evidence type="ECO:0000256" key="6">
    <source>
        <dbReference type="ARBA" id="ARBA00022989"/>
    </source>
</evidence>
<evidence type="ECO:0000313" key="11">
    <source>
        <dbReference type="Proteomes" id="UP001589595"/>
    </source>
</evidence>
<evidence type="ECO:0000256" key="8">
    <source>
        <dbReference type="SAM" id="Phobius"/>
    </source>
</evidence>
<dbReference type="GO" id="GO:0008233">
    <property type="term" value="F:peptidase activity"/>
    <property type="evidence" value="ECO:0007669"/>
    <property type="project" value="UniProtKB-KW"/>
</dbReference>
<proteinExistence type="inferred from homology"/>
<name>A0ABD5MPH7_9EURY</name>
<reference evidence="10" key="1">
    <citation type="submission" date="2024-09" db="EMBL/GenBank/DDBJ databases">
        <authorList>
            <person name="Sun Q."/>
        </authorList>
    </citation>
    <scope>NUCLEOTIDE SEQUENCE [LARGE SCALE GENOMIC DNA]</scope>
    <source>
        <strain evidence="10">JCM 31273</strain>
    </source>
</reference>
<evidence type="ECO:0000256" key="5">
    <source>
        <dbReference type="ARBA" id="ARBA00022801"/>
    </source>
</evidence>
<sequence length="202" mass="20124">MASVRSATRTGPLRPVAETLALMAAVSAAFWVVGLLARPLAAFLFVLSAPTVVQPWTLVTSVYAHAGVGHLLSNAVVVVVAGVPVAASTTRARFHGFVLATGALAGLAQVWLGGLLVPTGVVGISGAAFALVGYVAAANPAADALGRAARRLDVSPRVLVVAVGGLALAVTVVFSPAGSALIAHFVGLLLGVGAGRARLLRV</sequence>
<feature type="transmembrane region" description="Helical" evidence="8">
    <location>
        <begin position="181"/>
        <end position="199"/>
    </location>
</feature>
<gene>
    <name evidence="10" type="ORF">ACFFOL_16310</name>
</gene>
<keyword evidence="7 8" id="KW-0472">Membrane</keyword>
<dbReference type="Pfam" id="PF01694">
    <property type="entry name" value="Rhomboid"/>
    <property type="match status" value="1"/>
</dbReference>
<evidence type="ECO:0000256" key="1">
    <source>
        <dbReference type="ARBA" id="ARBA00004141"/>
    </source>
</evidence>
<keyword evidence="11" id="KW-1185">Reference proteome</keyword>
<keyword evidence="5 10" id="KW-0378">Hydrolase</keyword>
<feature type="transmembrane region" description="Helical" evidence="8">
    <location>
        <begin position="20"/>
        <end position="47"/>
    </location>
</feature>
<dbReference type="PANTHER" id="PTHR43066:SF1">
    <property type="entry name" value="RHOMBOID PROTEIN 2"/>
    <property type="match status" value="1"/>
</dbReference>
<evidence type="ECO:0000259" key="9">
    <source>
        <dbReference type="Pfam" id="PF01694"/>
    </source>
</evidence>
<evidence type="ECO:0000256" key="3">
    <source>
        <dbReference type="ARBA" id="ARBA00022670"/>
    </source>
</evidence>
<dbReference type="GO" id="GO:0016020">
    <property type="term" value="C:membrane"/>
    <property type="evidence" value="ECO:0007669"/>
    <property type="project" value="UniProtKB-SubCell"/>
</dbReference>
<evidence type="ECO:0000313" key="10">
    <source>
        <dbReference type="EMBL" id="MFB9825733.1"/>
    </source>
</evidence>
<dbReference type="EMBL" id="JBHMAJ010000010">
    <property type="protein sequence ID" value="MFB9825733.1"/>
    <property type="molecule type" value="Genomic_DNA"/>
</dbReference>
<accession>A0ABD5MPH7</accession>
<dbReference type="Gene3D" id="1.20.1540.10">
    <property type="entry name" value="Rhomboid-like"/>
    <property type="match status" value="1"/>
</dbReference>
<dbReference type="PANTHER" id="PTHR43066">
    <property type="entry name" value="RHOMBOID-RELATED PROTEIN"/>
    <property type="match status" value="1"/>
</dbReference>
<feature type="domain" description="Peptidase S54 rhomboid" evidence="9">
    <location>
        <begin position="54"/>
        <end position="196"/>
    </location>
</feature>
<dbReference type="AlphaFoldDB" id="A0ABD5MPH7"/>
<dbReference type="RefSeq" id="WP_222921553.1">
    <property type="nucleotide sequence ID" value="NZ_CP082286.1"/>
</dbReference>
<keyword evidence="4 8" id="KW-0812">Transmembrane</keyword>
<dbReference type="InterPro" id="IPR035952">
    <property type="entry name" value="Rhomboid-like_sf"/>
</dbReference>
<comment type="subcellular location">
    <subcellularLocation>
        <location evidence="1">Membrane</location>
        <topology evidence="1">Multi-pass membrane protein</topology>
    </subcellularLocation>
</comment>
<comment type="similarity">
    <text evidence="2">Belongs to the peptidase S54 family.</text>
</comment>
<dbReference type="EC" id="3.4.21.105" evidence="10"/>
<evidence type="ECO:0000256" key="7">
    <source>
        <dbReference type="ARBA" id="ARBA00023136"/>
    </source>
</evidence>
<evidence type="ECO:0000256" key="4">
    <source>
        <dbReference type="ARBA" id="ARBA00022692"/>
    </source>
</evidence>
<feature type="transmembrane region" description="Helical" evidence="8">
    <location>
        <begin position="158"/>
        <end position="175"/>
    </location>
</feature>
<dbReference type="SUPFAM" id="SSF144091">
    <property type="entry name" value="Rhomboid-like"/>
    <property type="match status" value="1"/>
</dbReference>
<keyword evidence="3 10" id="KW-0645">Protease</keyword>
<organism evidence="10 11">
    <name type="scientific">Halobaculum roseum</name>
    <dbReference type="NCBI Taxonomy" id="2175149"/>
    <lineage>
        <taxon>Archaea</taxon>
        <taxon>Methanobacteriati</taxon>
        <taxon>Methanobacteriota</taxon>
        <taxon>Stenosarchaea group</taxon>
        <taxon>Halobacteria</taxon>
        <taxon>Halobacteriales</taxon>
        <taxon>Haloferacaceae</taxon>
        <taxon>Halobaculum</taxon>
    </lineage>
</organism>
<dbReference type="Proteomes" id="UP001589595">
    <property type="component" value="Unassembled WGS sequence"/>
</dbReference>
<feature type="transmembrane region" description="Helical" evidence="8">
    <location>
        <begin position="67"/>
        <end position="87"/>
    </location>
</feature>
<dbReference type="GO" id="GO:0006508">
    <property type="term" value="P:proteolysis"/>
    <property type="evidence" value="ECO:0007669"/>
    <property type="project" value="UniProtKB-KW"/>
</dbReference>
<comment type="caution">
    <text evidence="10">The sequence shown here is derived from an EMBL/GenBank/DDBJ whole genome shotgun (WGS) entry which is preliminary data.</text>
</comment>
<dbReference type="InterPro" id="IPR022764">
    <property type="entry name" value="Peptidase_S54_rhomboid_dom"/>
</dbReference>
<feature type="transmembrane region" description="Helical" evidence="8">
    <location>
        <begin position="94"/>
        <end position="112"/>
    </location>
</feature>
<evidence type="ECO:0000256" key="2">
    <source>
        <dbReference type="ARBA" id="ARBA00009045"/>
    </source>
</evidence>